<dbReference type="Proteomes" id="UP000199021">
    <property type="component" value="Unassembled WGS sequence"/>
</dbReference>
<dbReference type="InParanoid" id="A0A1H9F8V4"/>
<dbReference type="STRING" id="478744.SAMN05444359_108112"/>
<dbReference type="EMBL" id="FOFB01000008">
    <property type="protein sequence ID" value="SEQ33728.1"/>
    <property type="molecule type" value="Genomic_DNA"/>
</dbReference>
<name>A0A1H9F8V4_9BACT</name>
<organism evidence="1 2">
    <name type="scientific">Neolewinella agarilytica</name>
    <dbReference type="NCBI Taxonomy" id="478744"/>
    <lineage>
        <taxon>Bacteria</taxon>
        <taxon>Pseudomonadati</taxon>
        <taxon>Bacteroidota</taxon>
        <taxon>Saprospiria</taxon>
        <taxon>Saprospirales</taxon>
        <taxon>Lewinellaceae</taxon>
        <taxon>Neolewinella</taxon>
    </lineage>
</organism>
<evidence type="ECO:0000313" key="1">
    <source>
        <dbReference type="EMBL" id="SEQ33728.1"/>
    </source>
</evidence>
<protein>
    <recommendedName>
        <fullName evidence="3">Addiction module toxin RelE</fullName>
    </recommendedName>
</protein>
<dbReference type="PIRSF" id="PIRSF039032">
    <property type="entry name" value="HigB-2"/>
    <property type="match status" value="1"/>
</dbReference>
<proteinExistence type="predicted"/>
<reference evidence="2" key="1">
    <citation type="submission" date="2016-10" db="EMBL/GenBank/DDBJ databases">
        <authorList>
            <person name="Varghese N."/>
            <person name="Submissions S."/>
        </authorList>
    </citation>
    <scope>NUCLEOTIDE SEQUENCE [LARGE SCALE GENOMIC DNA]</scope>
    <source>
        <strain evidence="2">DSM 24740</strain>
    </source>
</reference>
<dbReference type="RefSeq" id="WP_090167531.1">
    <property type="nucleotide sequence ID" value="NZ_FOFB01000008.1"/>
</dbReference>
<accession>A0A1H9F8V4</accession>
<evidence type="ECO:0000313" key="2">
    <source>
        <dbReference type="Proteomes" id="UP000199021"/>
    </source>
</evidence>
<keyword evidence="2" id="KW-1185">Reference proteome</keyword>
<dbReference type="OrthoDB" id="1364255at2"/>
<dbReference type="AlphaFoldDB" id="A0A1H9F8V4"/>
<gene>
    <name evidence="1" type="ORF">SAMN05444359_108112</name>
</gene>
<evidence type="ECO:0008006" key="3">
    <source>
        <dbReference type="Google" id="ProtNLM"/>
    </source>
</evidence>
<sequence>MNSRIVLTDEFRRQAKKLAKKHRSLSNDLQALFNSLIENPYQGDKIGENLYKVRLAIKSKGKGKSGGARVITYLDIEVIDEEQEIGINVLTIYDKAQAESISSEFVKAMIEEIRAEEE</sequence>
<dbReference type="InterPro" id="IPR009387">
    <property type="entry name" value="HigB-2"/>
</dbReference>